<proteinExistence type="predicted"/>
<dbReference type="AlphaFoldDB" id="A0AAN7W531"/>
<accession>A0AAN7W531</accession>
<organism evidence="2 3">
    <name type="scientific">Elasticomyces elasticus</name>
    <dbReference type="NCBI Taxonomy" id="574655"/>
    <lineage>
        <taxon>Eukaryota</taxon>
        <taxon>Fungi</taxon>
        <taxon>Dikarya</taxon>
        <taxon>Ascomycota</taxon>
        <taxon>Pezizomycotina</taxon>
        <taxon>Dothideomycetes</taxon>
        <taxon>Dothideomycetidae</taxon>
        <taxon>Mycosphaerellales</taxon>
        <taxon>Teratosphaeriaceae</taxon>
        <taxon>Elasticomyces</taxon>
    </lineage>
</organism>
<comment type="caution">
    <text evidence="2">The sequence shown here is derived from an EMBL/GenBank/DDBJ whole genome shotgun (WGS) entry which is preliminary data.</text>
</comment>
<dbReference type="EMBL" id="JAVRQU010000016">
    <property type="protein sequence ID" value="KAK5694237.1"/>
    <property type="molecule type" value="Genomic_DNA"/>
</dbReference>
<feature type="compositionally biased region" description="Low complexity" evidence="1">
    <location>
        <begin position="52"/>
        <end position="64"/>
    </location>
</feature>
<name>A0AAN7W531_9PEZI</name>
<evidence type="ECO:0000313" key="2">
    <source>
        <dbReference type="EMBL" id="KAK5694237.1"/>
    </source>
</evidence>
<reference evidence="2" key="1">
    <citation type="submission" date="2023-08" db="EMBL/GenBank/DDBJ databases">
        <title>Black Yeasts Isolated from many extreme environments.</title>
        <authorList>
            <person name="Coleine C."/>
            <person name="Stajich J.E."/>
            <person name="Selbmann L."/>
        </authorList>
    </citation>
    <scope>NUCLEOTIDE SEQUENCE</scope>
    <source>
        <strain evidence="2">CCFEE 5810</strain>
    </source>
</reference>
<evidence type="ECO:0000256" key="1">
    <source>
        <dbReference type="SAM" id="MobiDB-lite"/>
    </source>
</evidence>
<protein>
    <submittedName>
        <fullName evidence="2">Uncharacterized protein</fullName>
    </submittedName>
</protein>
<feature type="region of interest" description="Disordered" evidence="1">
    <location>
        <begin position="31"/>
        <end position="64"/>
    </location>
</feature>
<sequence>MEQLGGDFDFGNVPMCIVTDYDAMLATDKLTNKPVSSSDSTSSITGNRQGVSTTASSISSAASSGLNQAQQWSTGFADVADALWNRMTGSMRQKLREACVEVLRRTDDASDEEKVAWMYDEDARFLD</sequence>
<gene>
    <name evidence="2" type="ORF">LTR97_009859</name>
</gene>
<evidence type="ECO:0000313" key="3">
    <source>
        <dbReference type="Proteomes" id="UP001310594"/>
    </source>
</evidence>
<dbReference type="Proteomes" id="UP001310594">
    <property type="component" value="Unassembled WGS sequence"/>
</dbReference>